<dbReference type="InterPro" id="IPR019497">
    <property type="entry name" value="Sorting_nexin_WASP-bd-dom"/>
</dbReference>
<organism evidence="3 4">
    <name type="scientific">Tilletiopsis washingtonensis</name>
    <dbReference type="NCBI Taxonomy" id="58919"/>
    <lineage>
        <taxon>Eukaryota</taxon>
        <taxon>Fungi</taxon>
        <taxon>Dikarya</taxon>
        <taxon>Basidiomycota</taxon>
        <taxon>Ustilaginomycotina</taxon>
        <taxon>Exobasidiomycetes</taxon>
        <taxon>Entylomatales</taxon>
        <taxon>Entylomatales incertae sedis</taxon>
        <taxon>Tilletiopsis</taxon>
    </lineage>
</organism>
<dbReference type="GO" id="GO:0005886">
    <property type="term" value="C:plasma membrane"/>
    <property type="evidence" value="ECO:0007669"/>
    <property type="project" value="TreeGrafter"/>
</dbReference>
<evidence type="ECO:0000256" key="1">
    <source>
        <dbReference type="SAM" id="MobiDB-lite"/>
    </source>
</evidence>
<dbReference type="Pfam" id="PF00787">
    <property type="entry name" value="PX"/>
    <property type="match status" value="1"/>
</dbReference>
<dbReference type="InterPro" id="IPR001683">
    <property type="entry name" value="PX_dom"/>
</dbReference>
<dbReference type="GO" id="GO:0097320">
    <property type="term" value="P:plasma membrane tubulation"/>
    <property type="evidence" value="ECO:0007669"/>
    <property type="project" value="TreeGrafter"/>
</dbReference>
<feature type="compositionally biased region" description="Pro residues" evidence="1">
    <location>
        <begin position="242"/>
        <end position="257"/>
    </location>
</feature>
<dbReference type="SUPFAM" id="SSF64268">
    <property type="entry name" value="PX domain"/>
    <property type="match status" value="1"/>
</dbReference>
<dbReference type="SMART" id="SM00312">
    <property type="entry name" value="PX"/>
    <property type="match status" value="1"/>
</dbReference>
<evidence type="ECO:0000313" key="3">
    <source>
        <dbReference type="EMBL" id="PWN95731.1"/>
    </source>
</evidence>
<dbReference type="SUPFAM" id="SSF50044">
    <property type="entry name" value="SH3-domain"/>
    <property type="match status" value="1"/>
</dbReference>
<dbReference type="EMBL" id="KZ819303">
    <property type="protein sequence ID" value="PWN95731.1"/>
    <property type="molecule type" value="Genomic_DNA"/>
</dbReference>
<dbReference type="OrthoDB" id="10254720at2759"/>
<dbReference type="PANTHER" id="PTHR45827:SF1">
    <property type="entry name" value="SORTING NEXIN"/>
    <property type="match status" value="1"/>
</dbReference>
<feature type="region of interest" description="Disordered" evidence="1">
    <location>
        <begin position="387"/>
        <end position="436"/>
    </location>
</feature>
<dbReference type="InterPro" id="IPR036871">
    <property type="entry name" value="PX_dom_sf"/>
</dbReference>
<reference evidence="3 4" key="1">
    <citation type="journal article" date="2018" name="Mol. Biol. Evol.">
        <title>Broad Genomic Sampling Reveals a Smut Pathogenic Ancestry of the Fungal Clade Ustilaginomycotina.</title>
        <authorList>
            <person name="Kijpornyongpan T."/>
            <person name="Mondo S.J."/>
            <person name="Barry K."/>
            <person name="Sandor L."/>
            <person name="Lee J."/>
            <person name="Lipzen A."/>
            <person name="Pangilinan J."/>
            <person name="LaButti K."/>
            <person name="Hainaut M."/>
            <person name="Henrissat B."/>
            <person name="Grigoriev I.V."/>
            <person name="Spatafora J.W."/>
            <person name="Aime M.C."/>
        </authorList>
    </citation>
    <scope>NUCLEOTIDE SEQUENCE [LARGE SCALE GENOMIC DNA]</scope>
    <source>
        <strain evidence="3 4">MCA 4186</strain>
    </source>
</reference>
<dbReference type="RefSeq" id="XP_025596010.1">
    <property type="nucleotide sequence ID" value="XM_025744390.1"/>
</dbReference>
<dbReference type="Pfam" id="PF10456">
    <property type="entry name" value="BAR_3_WASP_bdg"/>
    <property type="match status" value="1"/>
</dbReference>
<keyword evidence="4" id="KW-1185">Reference proteome</keyword>
<dbReference type="Proteomes" id="UP000245946">
    <property type="component" value="Unassembled WGS sequence"/>
</dbReference>
<dbReference type="AlphaFoldDB" id="A0A316Z2H1"/>
<evidence type="ECO:0000313" key="4">
    <source>
        <dbReference type="Proteomes" id="UP000245946"/>
    </source>
</evidence>
<dbReference type="GO" id="GO:0006897">
    <property type="term" value="P:endocytosis"/>
    <property type="evidence" value="ECO:0007669"/>
    <property type="project" value="TreeGrafter"/>
</dbReference>
<accession>A0A316Z2H1</accession>
<feature type="domain" description="PX" evidence="2">
    <location>
        <begin position="755"/>
        <end position="893"/>
    </location>
</feature>
<sequence length="1275" mass="133026">MPPAHAAAAAAGPSTPLKQTAGAGRTARGAEPALAPHHMPASPSDASLAELAWLGVHDRSVDETCDSEDAEGTVRLPAPAGGRTPLKNIWPRQTPQATPRGRPNAAAKGAAPAAATPASLLPRRTPSRRTSADSSDEEETWSDASSHSAGTIARHSRYASAMSTLRLAGARRRAEAAARAAAGEATILVGPAGVDVARWVRAGGAATQAAAPPSLPDTRRAKATSRDAEAGASRQPSLQQPLPSPAPARVASPPPAAPVARDEQPSPAQGLQDHGEQATSATTPHAPDHSAEDDVEAALAELDADMIATLLREVDGEGSADPAGKEAPDRAATSTYGGGMPDETVRSDLAIDAASPADALVAQYNADDTSQQLVGGSDVREGYSVSDVQVPAASPSRQSLGAADRDEPQPEPQPEARRVEDTSKASQLRAPAPGGRSARALYDFAGEATFNELSLKAGQCFEILVPELRGGWSLGRVMLPHEGGGLVERRGLVPLGWYCFIQDFAAAPGDSSEGAPSAEADDQLSVLRAPAARDSTAVPAYAKAMRPPDEDAKQRPASGVGEFHRKGAAPAIKTLEALHGSYDAADTRASLLSRHAASAPASDGLGSDLIDHRVPVSSSPLLSSPPTPTLVVDGAQDGSPDGASGSTAPPVAAPATGSSFLSASWRGAGLLGGRSFNRFSPFVVSGAEAFILSRSAPAPPGHARASAVRSAAPGQLDKSSAEASGSRRGARHVDADLPRISDSLHGPQWEPRAPPYHVVVHSPEPRWDANGAEYTVYAVTSLFGNADTDADSTTWRPYDPAAAPVNPDETLSVWRRFSHFHWLSMYIARALPLLSLSLPPPPAKVLAGRTRLEPDFVETRRRELGAWLTRVARHPVLRTEPGLVFFLGCADEHTWNARAPGLLAQAGKAGGYSFFAATCHDQWAFDASEADEAAQRLDEFNGAYERSMGGHRHGLLESFAAGREALAKTSGAYRAVGHGLLRLTTGFGGSHASGADASASAEDEAYFGPAMGGLGERGQSGATNEDGAWCWRPDCAECLAATRALQSTAHAFEHVAEAYTDHAHHTLLVQHERLRDISKPQAQNAGLMDVHRQVLSRHRQATGEDAALPDSRAPGAEAEALAARCETVLNVTMSEMDRAHNERVEDWISIGRSMLDDEIALYSEVLARLQAARACYEPGALASMSTRGPILPAVSAAALRDPPVRPLPLVVPDRAVLQPGVLSTAFRPVSLAGEVLGGLFGAGTASTERARASSLQRSHSANDAPVGGSVLGFWR</sequence>
<evidence type="ECO:0000259" key="2">
    <source>
        <dbReference type="PROSITE" id="PS50195"/>
    </source>
</evidence>
<dbReference type="InterPro" id="IPR027267">
    <property type="entry name" value="AH/BAR_dom_sf"/>
</dbReference>
<dbReference type="GeneID" id="37271934"/>
<feature type="region of interest" description="Disordered" evidence="1">
    <location>
        <begin position="537"/>
        <end position="564"/>
    </location>
</feature>
<protein>
    <recommendedName>
        <fullName evidence="2">PX domain-containing protein</fullName>
    </recommendedName>
</protein>
<name>A0A316Z2H1_9BASI</name>
<feature type="compositionally biased region" description="Basic and acidic residues" evidence="1">
    <location>
        <begin position="403"/>
        <end position="423"/>
    </location>
</feature>
<feature type="region of interest" description="Disordered" evidence="1">
    <location>
        <begin position="1"/>
        <end position="44"/>
    </location>
</feature>
<feature type="region of interest" description="Disordered" evidence="1">
    <location>
        <begin position="310"/>
        <end position="344"/>
    </location>
</feature>
<feature type="compositionally biased region" description="Low complexity" evidence="1">
    <location>
        <begin position="103"/>
        <end position="118"/>
    </location>
</feature>
<feature type="compositionally biased region" description="Low complexity" evidence="1">
    <location>
        <begin position="20"/>
        <end position="30"/>
    </location>
</feature>
<gene>
    <name evidence="3" type="ORF">FA09DRAFT_341042</name>
</gene>
<feature type="region of interest" description="Disordered" evidence="1">
    <location>
        <begin position="698"/>
        <end position="735"/>
    </location>
</feature>
<dbReference type="PANTHER" id="PTHR45827">
    <property type="entry name" value="SORTING NEXIN"/>
    <property type="match status" value="1"/>
</dbReference>
<feature type="region of interest" description="Disordered" evidence="1">
    <location>
        <begin position="600"/>
        <end position="654"/>
    </location>
</feature>
<dbReference type="GO" id="GO:0031410">
    <property type="term" value="C:cytoplasmic vesicle"/>
    <property type="evidence" value="ECO:0007669"/>
    <property type="project" value="TreeGrafter"/>
</dbReference>
<feature type="compositionally biased region" description="Low complexity" evidence="1">
    <location>
        <begin position="1"/>
        <end position="11"/>
    </location>
</feature>
<dbReference type="STRING" id="58919.A0A316Z2H1"/>
<dbReference type="GO" id="GO:0016197">
    <property type="term" value="P:endosomal transport"/>
    <property type="evidence" value="ECO:0007669"/>
    <property type="project" value="TreeGrafter"/>
</dbReference>
<dbReference type="InterPro" id="IPR036028">
    <property type="entry name" value="SH3-like_dom_sf"/>
</dbReference>
<dbReference type="Gene3D" id="3.30.1520.10">
    <property type="entry name" value="Phox-like domain"/>
    <property type="match status" value="1"/>
</dbReference>
<feature type="region of interest" description="Disordered" evidence="1">
    <location>
        <begin position="205"/>
        <end position="298"/>
    </location>
</feature>
<proteinExistence type="predicted"/>
<feature type="compositionally biased region" description="Basic and acidic residues" evidence="1">
    <location>
        <begin position="217"/>
        <end position="229"/>
    </location>
</feature>
<dbReference type="Gene3D" id="1.20.1270.60">
    <property type="entry name" value="Arfaptin homology (AH) domain/BAR domain"/>
    <property type="match status" value="1"/>
</dbReference>
<feature type="compositionally biased region" description="Low complexity" evidence="1">
    <location>
        <begin position="232"/>
        <end position="241"/>
    </location>
</feature>
<dbReference type="Gene3D" id="2.30.30.40">
    <property type="entry name" value="SH3 Domains"/>
    <property type="match status" value="1"/>
</dbReference>
<feature type="region of interest" description="Disordered" evidence="1">
    <location>
        <begin position="63"/>
        <end position="152"/>
    </location>
</feature>
<dbReference type="GO" id="GO:0035091">
    <property type="term" value="F:phosphatidylinositol binding"/>
    <property type="evidence" value="ECO:0007669"/>
    <property type="project" value="InterPro"/>
</dbReference>
<dbReference type="PROSITE" id="PS50195">
    <property type="entry name" value="PX"/>
    <property type="match status" value="1"/>
</dbReference>